<proteinExistence type="predicted"/>
<keyword evidence="3" id="KW-1185">Reference proteome</keyword>
<accession>A0A1H2CW47</accession>
<dbReference type="AlphaFoldDB" id="A0A1H2CW47"/>
<gene>
    <name evidence="2" type="ORF">SAMN04489716_6921</name>
</gene>
<name>A0A1H2CW47_9ACTN</name>
<sequence length="274" mass="27414">MAATTTTAKITTLALRADGQPILTGLPWMIDGLREDGKPGQARRLMNRHGFGWEWDRDNGGWVPTTDSAFTADDVIMTLAEHGVDVIDLTGAAAKPAIAKPATRKGATAAANPATRRAAAKPAPAAVQPVTGATLAETITAALVADGVDAEIIAAAVAAAVAKANTLAKTATAKPATRRGATAKPVPAAVKPATRKATAGGVAVTSEGERVLTVAAGVPIAAAAKAARQALSRAKVKGVSVRKEGRTLVAYGHDGGAVSTDVDAVMIAAVASVA</sequence>
<dbReference type="EMBL" id="LT629758">
    <property type="protein sequence ID" value="SDT74246.1"/>
    <property type="molecule type" value="Genomic_DNA"/>
</dbReference>
<organism evidence="2 3">
    <name type="scientific">Actinoplanes derwentensis</name>
    <dbReference type="NCBI Taxonomy" id="113562"/>
    <lineage>
        <taxon>Bacteria</taxon>
        <taxon>Bacillati</taxon>
        <taxon>Actinomycetota</taxon>
        <taxon>Actinomycetes</taxon>
        <taxon>Micromonosporales</taxon>
        <taxon>Micromonosporaceae</taxon>
        <taxon>Actinoplanes</taxon>
    </lineage>
</organism>
<feature type="region of interest" description="Disordered" evidence="1">
    <location>
        <begin position="100"/>
        <end position="125"/>
    </location>
</feature>
<evidence type="ECO:0000313" key="2">
    <source>
        <dbReference type="EMBL" id="SDT74246.1"/>
    </source>
</evidence>
<dbReference type="Proteomes" id="UP000198688">
    <property type="component" value="Chromosome I"/>
</dbReference>
<reference evidence="2 3" key="1">
    <citation type="submission" date="2016-10" db="EMBL/GenBank/DDBJ databases">
        <authorList>
            <person name="de Groot N.N."/>
        </authorList>
    </citation>
    <scope>NUCLEOTIDE SEQUENCE [LARGE SCALE GENOMIC DNA]</scope>
    <source>
        <strain evidence="2 3">DSM 43941</strain>
    </source>
</reference>
<evidence type="ECO:0000256" key="1">
    <source>
        <dbReference type="SAM" id="MobiDB-lite"/>
    </source>
</evidence>
<evidence type="ECO:0000313" key="3">
    <source>
        <dbReference type="Proteomes" id="UP000198688"/>
    </source>
</evidence>
<protein>
    <submittedName>
        <fullName evidence="2">Uncharacterized protein</fullName>
    </submittedName>
</protein>
<dbReference type="RefSeq" id="WP_092550728.1">
    <property type="nucleotide sequence ID" value="NZ_BOMJ01000003.1"/>
</dbReference>